<accession>A0A9N9PTL3</accession>
<organism evidence="2 3">
    <name type="scientific">Hymenoscyphus fraxineus</name>
    <dbReference type="NCBI Taxonomy" id="746836"/>
    <lineage>
        <taxon>Eukaryota</taxon>
        <taxon>Fungi</taxon>
        <taxon>Dikarya</taxon>
        <taxon>Ascomycota</taxon>
        <taxon>Pezizomycotina</taxon>
        <taxon>Leotiomycetes</taxon>
        <taxon>Helotiales</taxon>
        <taxon>Helotiaceae</taxon>
        <taxon>Hymenoscyphus</taxon>
    </lineage>
</organism>
<feature type="region of interest" description="Disordered" evidence="1">
    <location>
        <begin position="419"/>
        <end position="477"/>
    </location>
</feature>
<comment type="caution">
    <text evidence="2">The sequence shown here is derived from an EMBL/GenBank/DDBJ whole genome shotgun (WGS) entry which is preliminary data.</text>
</comment>
<feature type="compositionally biased region" description="Basic and acidic residues" evidence="1">
    <location>
        <begin position="457"/>
        <end position="477"/>
    </location>
</feature>
<keyword evidence="3" id="KW-1185">Reference proteome</keyword>
<evidence type="ECO:0000256" key="1">
    <source>
        <dbReference type="SAM" id="MobiDB-lite"/>
    </source>
</evidence>
<feature type="region of interest" description="Disordered" evidence="1">
    <location>
        <begin position="302"/>
        <end position="362"/>
    </location>
</feature>
<evidence type="ECO:0000313" key="3">
    <source>
        <dbReference type="Proteomes" id="UP000696280"/>
    </source>
</evidence>
<feature type="region of interest" description="Disordered" evidence="1">
    <location>
        <begin position="28"/>
        <end position="65"/>
    </location>
</feature>
<sequence>MGDKQTSVPYWLGQRGYENRTERWLAENENAKAADLDANHVNDGGDSTTEGQKGEPLAAAAGTTNNYEGMFPMSYESEDEEQGAGYQAAREARFFSFEEIYERARHEYDHDNQIDPVAALYFSTRTKVEKYSREKVALGYKYSSDIFYQYYIENYADDDEKLDKAGLRQAVREMRGKQIRKKLVECELVLTHEALCSALQLFYDDRKGDLYDGIVLAALNKLRSFGRGKIREMTDKNEPVVDGPVYGHNGFADLVAWYRVHSSQEKMTEADCVCWRYHLNDTAFGEELLEFIRTQIDGIRGSSLDAGPQIQPDDKDGAVEMETDSAAVETSALTKEKTSEETTDEAHTDATSTSQIQEEDDIDTSFIVNEHLTGDTFTGRLLQLEFDDMGFGIREALANRNNIGDSPHTASYASIQTTFSHGESNKKPLNKESVAEDDENASVASGLESLMEDSDEELNRDYAAEKSLKRSEGPRLA</sequence>
<feature type="compositionally biased region" description="Basic and acidic residues" evidence="1">
    <location>
        <begin position="334"/>
        <end position="348"/>
    </location>
</feature>
<dbReference type="EMBL" id="CAJVRL010000057">
    <property type="protein sequence ID" value="CAG8954638.1"/>
    <property type="molecule type" value="Genomic_DNA"/>
</dbReference>
<evidence type="ECO:0000313" key="2">
    <source>
        <dbReference type="EMBL" id="CAG8954638.1"/>
    </source>
</evidence>
<feature type="compositionally biased region" description="Basic and acidic residues" evidence="1">
    <location>
        <begin position="28"/>
        <end position="40"/>
    </location>
</feature>
<name>A0A9N9PTL3_9HELO</name>
<protein>
    <submittedName>
        <fullName evidence="2">Uncharacterized protein</fullName>
    </submittedName>
</protein>
<reference evidence="2" key="1">
    <citation type="submission" date="2021-07" db="EMBL/GenBank/DDBJ databases">
        <authorList>
            <person name="Durling M."/>
        </authorList>
    </citation>
    <scope>NUCLEOTIDE SEQUENCE</scope>
</reference>
<feature type="compositionally biased region" description="Basic and acidic residues" evidence="1">
    <location>
        <begin position="423"/>
        <end position="434"/>
    </location>
</feature>
<gene>
    <name evidence="2" type="ORF">HYFRA_00004558</name>
</gene>
<proteinExistence type="predicted"/>
<dbReference type="Proteomes" id="UP000696280">
    <property type="component" value="Unassembled WGS sequence"/>
</dbReference>
<dbReference type="AlphaFoldDB" id="A0A9N9PTL3"/>